<dbReference type="KEGG" id="nsh:GXM_07108"/>
<dbReference type="Gene3D" id="3.40.50.1000">
    <property type="entry name" value="HAD superfamily/HAD-like"/>
    <property type="match status" value="1"/>
</dbReference>
<dbReference type="RefSeq" id="WP_152590957.1">
    <property type="nucleotide sequence ID" value="NZ_CP045227.1"/>
</dbReference>
<organism evidence="1 2">
    <name type="scientific">Nostoc sphaeroides CCNUC1</name>
    <dbReference type="NCBI Taxonomy" id="2653204"/>
    <lineage>
        <taxon>Bacteria</taxon>
        <taxon>Bacillati</taxon>
        <taxon>Cyanobacteriota</taxon>
        <taxon>Cyanophyceae</taxon>
        <taxon>Nostocales</taxon>
        <taxon>Nostocaceae</taxon>
        <taxon>Nostoc</taxon>
    </lineage>
</organism>
<dbReference type="InterPro" id="IPR013954">
    <property type="entry name" value="PNK3P"/>
</dbReference>
<protein>
    <submittedName>
        <fullName evidence="1">GmhB, D-glycero-D-manno-heptose 1,7-bisphosphate phosphatase</fullName>
    </submittedName>
</protein>
<reference evidence="1 2" key="1">
    <citation type="submission" date="2019-10" db="EMBL/GenBank/DDBJ databases">
        <title>Genomic and transcriptomic insights into the perfect genentic adaptation of a filamentous nitrogen-fixing cyanobacterium to rice fields.</title>
        <authorList>
            <person name="Chen Z."/>
        </authorList>
    </citation>
    <scope>NUCLEOTIDE SEQUENCE [LARGE SCALE GENOMIC DNA]</scope>
    <source>
        <strain evidence="1">CCNUC1</strain>
    </source>
</reference>
<gene>
    <name evidence="1" type="ORF">GXM_07108</name>
</gene>
<dbReference type="Pfam" id="PF08645">
    <property type="entry name" value="PNK3P"/>
    <property type="match status" value="1"/>
</dbReference>
<dbReference type="InterPro" id="IPR023214">
    <property type="entry name" value="HAD_sf"/>
</dbReference>
<accession>A0A5P8WAI6</accession>
<dbReference type="EMBL" id="CP045227">
    <property type="protein sequence ID" value="QFS49614.1"/>
    <property type="molecule type" value="Genomic_DNA"/>
</dbReference>
<dbReference type="AlphaFoldDB" id="A0A5P8WAI6"/>
<dbReference type="InterPro" id="IPR036412">
    <property type="entry name" value="HAD-like_sf"/>
</dbReference>
<evidence type="ECO:0000313" key="2">
    <source>
        <dbReference type="Proteomes" id="UP000326678"/>
    </source>
</evidence>
<dbReference type="SUPFAM" id="SSF56784">
    <property type="entry name" value="HAD-like"/>
    <property type="match status" value="1"/>
</dbReference>
<evidence type="ECO:0000313" key="1">
    <source>
        <dbReference type="EMBL" id="QFS49614.1"/>
    </source>
</evidence>
<name>A0A5P8WAI6_9NOSO</name>
<keyword evidence="2" id="KW-1185">Reference proteome</keyword>
<sequence length="117" mass="12898">MERAVLFDIDGTLTVTVTGETFKKNPHDVAVLPGVKEGLNHYHNQVPPWILVGVSNQGGIDKGYKSIEDTVAEMKYTLELLPKLSAIYFCPDLQGINCWRVTSNASVKIADYGTSKE</sequence>
<proteinExistence type="predicted"/>
<dbReference type="Proteomes" id="UP000326678">
    <property type="component" value="Chromosome Gxm2"/>
</dbReference>